<gene>
    <name evidence="1" type="ORF">CFBP5877_21135</name>
</gene>
<dbReference type="EMBL" id="CP039898">
    <property type="protein sequence ID" value="QCL81608.1"/>
    <property type="molecule type" value="Genomic_DNA"/>
</dbReference>
<evidence type="ECO:0000313" key="2">
    <source>
        <dbReference type="Proteomes" id="UP000298579"/>
    </source>
</evidence>
<dbReference type="Proteomes" id="UP000298579">
    <property type="component" value="Chromosome linear"/>
</dbReference>
<evidence type="ECO:0000313" key="1">
    <source>
        <dbReference type="EMBL" id="QCL81608.1"/>
    </source>
</evidence>
<proteinExistence type="predicted"/>
<dbReference type="AlphaFoldDB" id="A0AAE6BET0"/>
<name>A0AAE6BET0_AGRTU</name>
<reference evidence="1 2" key="1">
    <citation type="submission" date="2019-04" db="EMBL/GenBank/DDBJ databases">
        <title>Complete genome sequence of Agrobacterium tumefaciens CFBP5877.</title>
        <authorList>
            <person name="Huang Y.-Y."/>
            <person name="Chiang H.-Y."/>
            <person name="Chou L."/>
            <person name="Lai E.-M."/>
            <person name="Kuo C.-H."/>
        </authorList>
    </citation>
    <scope>NUCLEOTIDE SEQUENCE [LARGE SCALE GENOMIC DNA]</scope>
    <source>
        <strain evidence="1 2">CFBP5877</strain>
    </source>
</reference>
<sequence>MTVCWHNPTIRCSCAATGMRVGVRHARLRILFLQNILPDDHDAENACFSGPVDLLARMAPRGEKIPFLCQFRLRISEHDTTLAVGEFRQCRRLSVGNG</sequence>
<protein>
    <submittedName>
        <fullName evidence="1">Uncharacterized protein</fullName>
    </submittedName>
</protein>
<accession>A0AAE6BET0</accession>
<organism evidence="1 2">
    <name type="scientific">Agrobacterium tumefaciens</name>
    <dbReference type="NCBI Taxonomy" id="358"/>
    <lineage>
        <taxon>Bacteria</taxon>
        <taxon>Pseudomonadati</taxon>
        <taxon>Pseudomonadota</taxon>
        <taxon>Alphaproteobacteria</taxon>
        <taxon>Hyphomicrobiales</taxon>
        <taxon>Rhizobiaceae</taxon>
        <taxon>Rhizobium/Agrobacterium group</taxon>
        <taxon>Agrobacterium</taxon>
        <taxon>Agrobacterium tumefaciens complex</taxon>
    </lineage>
</organism>